<evidence type="ECO:0000313" key="3">
    <source>
        <dbReference type="Proteomes" id="UP000292082"/>
    </source>
</evidence>
<sequence length="60" mass="6328">MKLCAILPAGPRPGVCSRYGSAWHGGRPARCRESPSPHDTPPTLSASSTIALIRWELSAG</sequence>
<accession>A0A4Q9QAW6</accession>
<feature type="region of interest" description="Disordered" evidence="1">
    <location>
        <begin position="28"/>
        <end position="47"/>
    </location>
</feature>
<dbReference type="AlphaFoldDB" id="A0A4Q9QAW6"/>
<evidence type="ECO:0000256" key="1">
    <source>
        <dbReference type="SAM" id="MobiDB-lite"/>
    </source>
</evidence>
<dbReference type="EMBL" id="ML145085">
    <property type="protein sequence ID" value="TBU64769.1"/>
    <property type="molecule type" value="Genomic_DNA"/>
</dbReference>
<evidence type="ECO:0000313" key="2">
    <source>
        <dbReference type="EMBL" id="TBU64769.1"/>
    </source>
</evidence>
<keyword evidence="3" id="KW-1185">Reference proteome</keyword>
<gene>
    <name evidence="2" type="ORF">BD310DRAFT_913334</name>
</gene>
<organism evidence="2 3">
    <name type="scientific">Dichomitus squalens</name>
    <dbReference type="NCBI Taxonomy" id="114155"/>
    <lineage>
        <taxon>Eukaryota</taxon>
        <taxon>Fungi</taxon>
        <taxon>Dikarya</taxon>
        <taxon>Basidiomycota</taxon>
        <taxon>Agaricomycotina</taxon>
        <taxon>Agaricomycetes</taxon>
        <taxon>Polyporales</taxon>
        <taxon>Polyporaceae</taxon>
        <taxon>Dichomitus</taxon>
    </lineage>
</organism>
<proteinExistence type="predicted"/>
<protein>
    <submittedName>
        <fullName evidence="2">Uncharacterized protein</fullName>
    </submittedName>
</protein>
<name>A0A4Q9QAW6_9APHY</name>
<reference evidence="2 3" key="1">
    <citation type="submission" date="2019-01" db="EMBL/GenBank/DDBJ databases">
        <title>Draft genome sequences of three monokaryotic isolates of the white-rot basidiomycete fungus Dichomitus squalens.</title>
        <authorList>
            <consortium name="DOE Joint Genome Institute"/>
            <person name="Lopez S.C."/>
            <person name="Andreopoulos B."/>
            <person name="Pangilinan J."/>
            <person name="Lipzen A."/>
            <person name="Riley R."/>
            <person name="Ahrendt S."/>
            <person name="Ng V."/>
            <person name="Barry K."/>
            <person name="Daum C."/>
            <person name="Grigoriev I.V."/>
            <person name="Hilden K.S."/>
            <person name="Makela M.R."/>
            <person name="de Vries R.P."/>
        </authorList>
    </citation>
    <scope>NUCLEOTIDE SEQUENCE [LARGE SCALE GENOMIC DNA]</scope>
    <source>
        <strain evidence="2 3">CBS 464.89</strain>
    </source>
</reference>
<dbReference type="Proteomes" id="UP000292082">
    <property type="component" value="Unassembled WGS sequence"/>
</dbReference>